<reference evidence="2 3" key="1">
    <citation type="submission" date="2023-10" db="EMBL/GenBank/DDBJ databases">
        <title>Chromosome-scale genome assembly provides insights into flower coloration mechanisms of Canna indica.</title>
        <authorList>
            <person name="Li C."/>
        </authorList>
    </citation>
    <scope>NUCLEOTIDE SEQUENCE [LARGE SCALE GENOMIC DNA]</scope>
    <source>
        <tissue evidence="2">Flower</tissue>
    </source>
</reference>
<protein>
    <recommendedName>
        <fullName evidence="1">RING-type domain-containing protein</fullName>
    </recommendedName>
</protein>
<organism evidence="2 3">
    <name type="scientific">Canna indica</name>
    <name type="common">Indian-shot</name>
    <dbReference type="NCBI Taxonomy" id="4628"/>
    <lineage>
        <taxon>Eukaryota</taxon>
        <taxon>Viridiplantae</taxon>
        <taxon>Streptophyta</taxon>
        <taxon>Embryophyta</taxon>
        <taxon>Tracheophyta</taxon>
        <taxon>Spermatophyta</taxon>
        <taxon>Magnoliopsida</taxon>
        <taxon>Liliopsida</taxon>
        <taxon>Zingiberales</taxon>
        <taxon>Cannaceae</taxon>
        <taxon>Canna</taxon>
    </lineage>
</organism>
<dbReference type="InterPro" id="IPR013083">
    <property type="entry name" value="Znf_RING/FYVE/PHD"/>
</dbReference>
<dbReference type="Pfam" id="PF13639">
    <property type="entry name" value="zf-RING_2"/>
    <property type="match status" value="1"/>
</dbReference>
<evidence type="ECO:0000313" key="3">
    <source>
        <dbReference type="Proteomes" id="UP001327560"/>
    </source>
</evidence>
<feature type="domain" description="RING-type" evidence="1">
    <location>
        <begin position="15"/>
        <end position="57"/>
    </location>
</feature>
<gene>
    <name evidence="2" type="ORF">Cni_G02915</name>
</gene>
<dbReference type="Gene3D" id="3.30.40.10">
    <property type="entry name" value="Zinc/RING finger domain, C3HC4 (zinc finger)"/>
    <property type="match status" value="1"/>
</dbReference>
<sequence>MARSTSGEETSNSVECVFRLSDVEEGEEVRELRCKHLFHRRCLDCWLAERQITCSLCWDALVPQEMAATKGTRHDEQ</sequence>
<dbReference type="InterPro" id="IPR001841">
    <property type="entry name" value="Znf_RING"/>
</dbReference>
<evidence type="ECO:0000313" key="2">
    <source>
        <dbReference type="EMBL" id="WOK94213.1"/>
    </source>
</evidence>
<name>A0AAQ3JRL2_9LILI</name>
<dbReference type="PANTHER" id="PTHR47662:SF1">
    <property type="entry name" value="RING-TYPE DOMAIN-CONTAINING PROTEIN"/>
    <property type="match status" value="1"/>
</dbReference>
<dbReference type="PANTHER" id="PTHR47662">
    <property type="entry name" value="RING-TYPE DOMAIN-CONTAINING PROTEIN"/>
    <property type="match status" value="1"/>
</dbReference>
<accession>A0AAQ3JRL2</accession>
<keyword evidence="3" id="KW-1185">Reference proteome</keyword>
<evidence type="ECO:0000259" key="1">
    <source>
        <dbReference type="Pfam" id="PF13639"/>
    </source>
</evidence>
<dbReference type="Proteomes" id="UP001327560">
    <property type="component" value="Chromosome 1"/>
</dbReference>
<dbReference type="EMBL" id="CP136890">
    <property type="protein sequence ID" value="WOK94213.1"/>
    <property type="molecule type" value="Genomic_DNA"/>
</dbReference>
<proteinExistence type="predicted"/>
<dbReference type="SUPFAM" id="SSF57850">
    <property type="entry name" value="RING/U-box"/>
    <property type="match status" value="1"/>
</dbReference>
<dbReference type="AlphaFoldDB" id="A0AAQ3JRL2"/>